<reference evidence="3" key="1">
    <citation type="submission" date="2021-02" db="EMBL/GenBank/DDBJ databases">
        <authorList>
            <person name="Nowell W R."/>
        </authorList>
    </citation>
    <scope>NUCLEOTIDE SEQUENCE</scope>
</reference>
<comment type="caution">
    <text evidence="3">The sequence shown here is derived from an EMBL/GenBank/DDBJ whole genome shotgun (WGS) entry which is preliminary data.</text>
</comment>
<name>A0A8S2RB67_9BILA</name>
<feature type="region of interest" description="Disordered" evidence="1">
    <location>
        <begin position="14"/>
        <end position="39"/>
    </location>
</feature>
<evidence type="ECO:0000256" key="1">
    <source>
        <dbReference type="SAM" id="MobiDB-lite"/>
    </source>
</evidence>
<evidence type="ECO:0000313" key="4">
    <source>
        <dbReference type="Proteomes" id="UP000681720"/>
    </source>
</evidence>
<dbReference type="PANTHER" id="PTHR14919:SF0">
    <property type="entry name" value="SPERM FLAGELLAR PROTEIN 2"/>
    <property type="match status" value="1"/>
</dbReference>
<feature type="compositionally biased region" description="Low complexity" evidence="1">
    <location>
        <begin position="321"/>
        <end position="337"/>
    </location>
</feature>
<feature type="compositionally biased region" description="Pro residues" evidence="1">
    <location>
        <begin position="26"/>
        <end position="37"/>
    </location>
</feature>
<dbReference type="Gene3D" id="1.10.238.10">
    <property type="entry name" value="EF-hand"/>
    <property type="match status" value="1"/>
</dbReference>
<feature type="domain" description="SPEF2 C-terminal" evidence="2">
    <location>
        <begin position="451"/>
        <end position="626"/>
    </location>
</feature>
<feature type="region of interest" description="Disordered" evidence="1">
    <location>
        <begin position="251"/>
        <end position="337"/>
    </location>
</feature>
<evidence type="ECO:0000313" key="3">
    <source>
        <dbReference type="EMBL" id="CAF4153086.1"/>
    </source>
</evidence>
<dbReference type="InterPro" id="IPR052634">
    <property type="entry name" value="Sperm_flagellar-bone_growth"/>
</dbReference>
<gene>
    <name evidence="3" type="ORF">GIL414_LOCUS19612</name>
</gene>
<feature type="non-terminal residue" evidence="3">
    <location>
        <position position="1"/>
    </location>
</feature>
<organism evidence="3 4">
    <name type="scientific">Rotaria magnacalcarata</name>
    <dbReference type="NCBI Taxonomy" id="392030"/>
    <lineage>
        <taxon>Eukaryota</taxon>
        <taxon>Metazoa</taxon>
        <taxon>Spiralia</taxon>
        <taxon>Gnathifera</taxon>
        <taxon>Rotifera</taxon>
        <taxon>Eurotatoria</taxon>
        <taxon>Bdelloidea</taxon>
        <taxon>Philodinida</taxon>
        <taxon>Philodinidae</taxon>
        <taxon>Rotaria</taxon>
    </lineage>
</organism>
<protein>
    <recommendedName>
        <fullName evidence="2">SPEF2 C-terminal domain-containing protein</fullName>
    </recommendedName>
</protein>
<dbReference type="InterPro" id="IPR056199">
    <property type="entry name" value="SPEF2_C"/>
</dbReference>
<dbReference type="InterPro" id="IPR011992">
    <property type="entry name" value="EF-hand-dom_pair"/>
</dbReference>
<dbReference type="Pfam" id="PF24082">
    <property type="entry name" value="SPEF2_C"/>
    <property type="match status" value="1"/>
</dbReference>
<feature type="non-terminal residue" evidence="3">
    <location>
        <position position="739"/>
    </location>
</feature>
<sequence length="739" mass="85023">MFNVMIIFPFIHDSEDEPTPTIGTVPPEPQGPPPPKPGSEEWIYIQEVIDLEIAAILSNYYDAVESNYIDACKLVFRNIRLERSYLIDHFYNVKVNFKIFLDQPDIKQEHVDLFVKEFNALPDDARDDDEFKQELHQRVEDLSDILHNIASERKEQSEKEREMVMTDGWVSDHLGLLTNHYVTLMQSEIDRYQDALRMLRDYYKSMQQPIPDEMKQDYARLPLFELMEGAERPASVAESLVDYDATKTPALSVGNADFDSASQIGTPKKGKRASSASKSSKRTPSPPKSPKGGRKAAGKKEKETQQSLDNTSQSPGHDPSLKNLKPKLPLVPRRPLSAFDTTDNKKLRICQARLMLIRDVGSRAITSLKNKADDTYTRMFEWLGEKYKQETESIEIMAKIIRYAIESKEKIEQQLVLDRYSFYIAEDVIVAPPPIPPPRPLPLEEAIPDLFTIDQLRELYKQFSLTAPSGLLSTKTFIDLYTDLTTVTIESLAAMLSNGSEFINWRLWLLFSSQPWPHPTQQELLNLLFIYAENDSDHSGFISRTTFNEIPLWFIMERPATPDDQSLPRPYNREYHLKQFWFDLFALDDNSSLLPYEDMLYYMAAVPSPLHGFCRALAIAERTAMPTLKEQLPQIDMQCATLSTQEYERLLEREREQLQDNETELPNDGFISVDGLHQVLHHGERKFGDTHRFATTEDPEDFASKERLYAVWDEMQIDRSSKIHLSALLNHPVIADMVA</sequence>
<dbReference type="EMBL" id="CAJOBJ010010319">
    <property type="protein sequence ID" value="CAF4153086.1"/>
    <property type="molecule type" value="Genomic_DNA"/>
</dbReference>
<dbReference type="PANTHER" id="PTHR14919">
    <property type="entry name" value="KPL2-RELATED"/>
    <property type="match status" value="1"/>
</dbReference>
<proteinExistence type="predicted"/>
<evidence type="ECO:0000259" key="2">
    <source>
        <dbReference type="Pfam" id="PF24082"/>
    </source>
</evidence>
<dbReference type="Proteomes" id="UP000681720">
    <property type="component" value="Unassembled WGS sequence"/>
</dbReference>
<feature type="compositionally biased region" description="Polar residues" evidence="1">
    <location>
        <begin position="305"/>
        <end position="315"/>
    </location>
</feature>
<dbReference type="AlphaFoldDB" id="A0A8S2RB67"/>
<dbReference type="SUPFAM" id="SSF47473">
    <property type="entry name" value="EF-hand"/>
    <property type="match status" value="1"/>
</dbReference>
<accession>A0A8S2RB67</accession>